<dbReference type="Proteomes" id="UP001595990">
    <property type="component" value="Unassembled WGS sequence"/>
</dbReference>
<sequence length="56" mass="6298">MEGLIAEAARRGTTDLSLASGDSRSLRAHHDAGMRIDEKIMEAPGESCRWQKWDRK</sequence>
<dbReference type="EMBL" id="JBHSFS010000019">
    <property type="protein sequence ID" value="MFC4517243.1"/>
    <property type="molecule type" value="Genomic_DNA"/>
</dbReference>
<evidence type="ECO:0000256" key="1">
    <source>
        <dbReference type="SAM" id="MobiDB-lite"/>
    </source>
</evidence>
<organism evidence="2 3">
    <name type="scientific">Streptomyces ehimensis</name>
    <dbReference type="NCBI Taxonomy" id="68195"/>
    <lineage>
        <taxon>Bacteria</taxon>
        <taxon>Bacillati</taxon>
        <taxon>Actinomycetota</taxon>
        <taxon>Actinomycetes</taxon>
        <taxon>Kitasatosporales</taxon>
        <taxon>Streptomycetaceae</taxon>
        <taxon>Streptomyces</taxon>
    </lineage>
</organism>
<feature type="region of interest" description="Disordered" evidence="1">
    <location>
        <begin position="1"/>
        <end position="24"/>
    </location>
</feature>
<reference evidence="3" key="1">
    <citation type="journal article" date="2019" name="Int. J. Syst. Evol. Microbiol.">
        <title>The Global Catalogue of Microorganisms (GCM) 10K type strain sequencing project: providing services to taxonomists for standard genome sequencing and annotation.</title>
        <authorList>
            <consortium name="The Broad Institute Genomics Platform"/>
            <consortium name="The Broad Institute Genome Sequencing Center for Infectious Disease"/>
            <person name="Wu L."/>
            <person name="Ma J."/>
        </authorList>
    </citation>
    <scope>NUCLEOTIDE SEQUENCE [LARGE SCALE GENOMIC DNA]</scope>
    <source>
        <strain evidence="3">CECT 8064</strain>
    </source>
</reference>
<evidence type="ECO:0000313" key="3">
    <source>
        <dbReference type="Proteomes" id="UP001595990"/>
    </source>
</evidence>
<keyword evidence="3" id="KW-1185">Reference proteome</keyword>
<evidence type="ECO:0000313" key="2">
    <source>
        <dbReference type="EMBL" id="MFC4517243.1"/>
    </source>
</evidence>
<feature type="compositionally biased region" description="Polar residues" evidence="1">
    <location>
        <begin position="14"/>
        <end position="23"/>
    </location>
</feature>
<gene>
    <name evidence="2" type="ORF">ACFPEN_30550</name>
</gene>
<comment type="caution">
    <text evidence="2">The sequence shown here is derived from an EMBL/GenBank/DDBJ whole genome shotgun (WGS) entry which is preliminary data.</text>
</comment>
<dbReference type="RefSeq" id="WP_417923953.1">
    <property type="nucleotide sequence ID" value="NZ_JBHSFS010000019.1"/>
</dbReference>
<proteinExistence type="predicted"/>
<accession>A0ABV9BTL5</accession>
<name>A0ABV9BTL5_9ACTN</name>
<protein>
    <submittedName>
        <fullName evidence="2">Uncharacterized protein</fullName>
    </submittedName>
</protein>